<dbReference type="EMBL" id="JAUJYN010000001">
    <property type="protein sequence ID" value="KAK1279830.1"/>
    <property type="molecule type" value="Genomic_DNA"/>
</dbReference>
<proteinExistence type="predicted"/>
<dbReference type="Pfam" id="PF04572">
    <property type="entry name" value="Gb3_synth"/>
    <property type="match status" value="1"/>
</dbReference>
<dbReference type="AlphaFoldDB" id="A0AAV9BU79"/>
<dbReference type="InterPro" id="IPR007577">
    <property type="entry name" value="GlycoTrfase_DXD_sugar-bd_CS"/>
</dbReference>
<feature type="region of interest" description="Disordered" evidence="1">
    <location>
        <begin position="94"/>
        <end position="113"/>
    </location>
</feature>
<feature type="region of interest" description="Disordered" evidence="1">
    <location>
        <begin position="41"/>
        <end position="88"/>
    </location>
</feature>
<evidence type="ECO:0000313" key="4">
    <source>
        <dbReference type="EMBL" id="KAK1279830.1"/>
    </source>
</evidence>
<keyword evidence="6" id="KW-1185">Reference proteome</keyword>
<evidence type="ECO:0000313" key="5">
    <source>
        <dbReference type="EMBL" id="KAK1279987.1"/>
    </source>
</evidence>
<dbReference type="Gene3D" id="3.90.550.20">
    <property type="match status" value="1"/>
</dbReference>
<evidence type="ECO:0000256" key="1">
    <source>
        <dbReference type="SAM" id="MobiDB-lite"/>
    </source>
</evidence>
<dbReference type="InterPro" id="IPR007652">
    <property type="entry name" value="A1-4-GlycosylTfrase_dom"/>
</dbReference>
<accession>A0AAV9BU79</accession>
<keyword evidence="2" id="KW-0732">Signal</keyword>
<dbReference type="Proteomes" id="UP001179952">
    <property type="component" value="Unassembled WGS sequence"/>
</dbReference>
<dbReference type="Pfam" id="PF04488">
    <property type="entry name" value="Gly_transf_sug"/>
    <property type="match status" value="1"/>
</dbReference>
<evidence type="ECO:0000313" key="6">
    <source>
        <dbReference type="Proteomes" id="UP001179952"/>
    </source>
</evidence>
<evidence type="ECO:0000259" key="3">
    <source>
        <dbReference type="Pfam" id="PF04572"/>
    </source>
</evidence>
<gene>
    <name evidence="4" type="ORF">QJS04_geneDACA022950</name>
    <name evidence="5" type="ORF">QJS04_geneDACA023118</name>
</gene>
<feature type="chain" id="PRO_5044716684" description="Alpha 1,4-glycosyltransferase domain-containing protein" evidence="2">
    <location>
        <begin position="38"/>
        <end position="578"/>
    </location>
</feature>
<sequence>MLGPLRASRRRPSFGPQHVCGAAALLLLLLSVSVLHSRLGSSSLSGLPDPKPSLFSSDVDPLFADEDSDPGSSDPIDGGDVDDDDDGGREEIIRAVGAGDNDDEETSKNPRPGLVWDPLFATFRRPFDKRSTVDDEEDTRIDRAAVVFSSDDRPVDEEIRSKLDSIKSIEDALLLKPTRKRRGASPLRDGWAPWFESRGEFLKKDKMFRLNLDVLDPLKHPLLQDPDGGGPVTEGDRLIKKAIFKSLEKTPMGKIGEDEKVKKVERRTLGHTYAGGGRWGYFPGLEGNLGFSEFVLKFFKENRCGVRVFMVWNSPPWMFGVRHQRGLESLLHMHRDACVLVMSETIELDFFKGFVKDGFKVAVAMPNLDELLKDTPVHVFASVWHEWRKTRHYPVHYSELIRLASLYKYGGVYLDADVIVLKSLHISKNYIGMEDQLAEAPILNGAVMAFEKNSPFILECLKEFYDTYDDARVRWNGADLLTRVHGRLDHAGKKSQLMLIVEPSYAFFPINSHNITRYFTAPGDDAERAQQDLLFKKILNESTAFHFWNSQTYSLVPETDSLVERLLNHHCLRCLDIL</sequence>
<dbReference type="InterPro" id="IPR044789">
    <property type="entry name" value="Put_A1-4-GlycosylTfrase_plant"/>
</dbReference>
<organism evidence="5 6">
    <name type="scientific">Acorus gramineus</name>
    <name type="common">Dwarf sweet flag</name>
    <dbReference type="NCBI Taxonomy" id="55184"/>
    <lineage>
        <taxon>Eukaryota</taxon>
        <taxon>Viridiplantae</taxon>
        <taxon>Streptophyta</taxon>
        <taxon>Embryophyta</taxon>
        <taxon>Tracheophyta</taxon>
        <taxon>Spermatophyta</taxon>
        <taxon>Magnoliopsida</taxon>
        <taxon>Liliopsida</taxon>
        <taxon>Acoraceae</taxon>
        <taxon>Acorus</taxon>
    </lineage>
</organism>
<protein>
    <recommendedName>
        <fullName evidence="3">Alpha 1,4-glycosyltransferase domain-containing protein</fullName>
    </recommendedName>
</protein>
<feature type="compositionally biased region" description="Acidic residues" evidence="1">
    <location>
        <begin position="77"/>
        <end position="88"/>
    </location>
</feature>
<comment type="caution">
    <text evidence="5">The sequence shown here is derived from an EMBL/GenBank/DDBJ whole genome shotgun (WGS) entry which is preliminary data.</text>
</comment>
<feature type="domain" description="Alpha 1,4-glycosyltransferase" evidence="3">
    <location>
        <begin position="449"/>
        <end position="577"/>
    </location>
</feature>
<reference evidence="5" key="1">
    <citation type="journal article" date="2023" name="Nat. Commun.">
        <title>Diploid and tetraploid genomes of Acorus and the evolution of monocots.</title>
        <authorList>
            <person name="Ma L."/>
            <person name="Liu K.W."/>
            <person name="Li Z."/>
            <person name="Hsiao Y.Y."/>
            <person name="Qi Y."/>
            <person name="Fu T."/>
            <person name="Tang G.D."/>
            <person name="Zhang D."/>
            <person name="Sun W.H."/>
            <person name="Liu D.K."/>
            <person name="Li Y."/>
            <person name="Chen G.Z."/>
            <person name="Liu X.D."/>
            <person name="Liao X.Y."/>
            <person name="Jiang Y.T."/>
            <person name="Yu X."/>
            <person name="Hao Y."/>
            <person name="Huang J."/>
            <person name="Zhao X.W."/>
            <person name="Ke S."/>
            <person name="Chen Y.Y."/>
            <person name="Wu W.L."/>
            <person name="Hsu J.L."/>
            <person name="Lin Y.F."/>
            <person name="Huang M.D."/>
            <person name="Li C.Y."/>
            <person name="Huang L."/>
            <person name="Wang Z.W."/>
            <person name="Zhao X."/>
            <person name="Zhong W.Y."/>
            <person name="Peng D.H."/>
            <person name="Ahmad S."/>
            <person name="Lan S."/>
            <person name="Zhang J.S."/>
            <person name="Tsai W.C."/>
            <person name="Van de Peer Y."/>
            <person name="Liu Z.J."/>
        </authorList>
    </citation>
    <scope>NUCLEOTIDE SEQUENCE</scope>
    <source>
        <strain evidence="5">SCP</strain>
    </source>
</reference>
<dbReference type="EMBL" id="JAUJYN010000001">
    <property type="protein sequence ID" value="KAK1279987.1"/>
    <property type="molecule type" value="Genomic_DNA"/>
</dbReference>
<name>A0AAV9BU79_ACOGR</name>
<dbReference type="PANTHER" id="PTHR47213:SF1">
    <property type="entry name" value="OS07G0567300 PROTEIN"/>
    <property type="match status" value="1"/>
</dbReference>
<dbReference type="PANTHER" id="PTHR47213">
    <property type="entry name" value="OS07G0567300 PROTEIN"/>
    <property type="match status" value="1"/>
</dbReference>
<feature type="signal peptide" evidence="2">
    <location>
        <begin position="1"/>
        <end position="37"/>
    </location>
</feature>
<reference evidence="5" key="2">
    <citation type="submission" date="2023-06" db="EMBL/GenBank/DDBJ databases">
        <authorList>
            <person name="Ma L."/>
            <person name="Liu K.-W."/>
            <person name="Li Z."/>
            <person name="Hsiao Y.-Y."/>
            <person name="Qi Y."/>
            <person name="Fu T."/>
            <person name="Tang G."/>
            <person name="Zhang D."/>
            <person name="Sun W.-H."/>
            <person name="Liu D.-K."/>
            <person name="Li Y."/>
            <person name="Chen G.-Z."/>
            <person name="Liu X.-D."/>
            <person name="Liao X.-Y."/>
            <person name="Jiang Y.-T."/>
            <person name="Yu X."/>
            <person name="Hao Y."/>
            <person name="Huang J."/>
            <person name="Zhao X.-W."/>
            <person name="Ke S."/>
            <person name="Chen Y.-Y."/>
            <person name="Wu W.-L."/>
            <person name="Hsu J.-L."/>
            <person name="Lin Y.-F."/>
            <person name="Huang M.-D."/>
            <person name="Li C.-Y."/>
            <person name="Huang L."/>
            <person name="Wang Z.-W."/>
            <person name="Zhao X."/>
            <person name="Zhong W.-Y."/>
            <person name="Peng D.-H."/>
            <person name="Ahmad S."/>
            <person name="Lan S."/>
            <person name="Zhang J.-S."/>
            <person name="Tsai W.-C."/>
            <person name="Van De Peer Y."/>
            <person name="Liu Z.-J."/>
        </authorList>
    </citation>
    <scope>NUCLEOTIDE SEQUENCE</scope>
    <source>
        <strain evidence="5">SCP</strain>
        <tissue evidence="5">Leaves</tissue>
    </source>
</reference>
<dbReference type="InterPro" id="IPR029044">
    <property type="entry name" value="Nucleotide-diphossugar_trans"/>
</dbReference>
<dbReference type="SUPFAM" id="SSF53448">
    <property type="entry name" value="Nucleotide-diphospho-sugar transferases"/>
    <property type="match status" value="1"/>
</dbReference>
<evidence type="ECO:0000256" key="2">
    <source>
        <dbReference type="SAM" id="SignalP"/>
    </source>
</evidence>